<reference evidence="8" key="1">
    <citation type="submission" date="2020-05" db="EMBL/GenBank/DDBJ databases">
        <authorList>
            <person name="Chiriac C."/>
            <person name="Salcher M."/>
            <person name="Ghai R."/>
            <person name="Kavagutti S V."/>
        </authorList>
    </citation>
    <scope>NUCLEOTIDE SEQUENCE</scope>
</reference>
<feature type="transmembrane region" description="Helical" evidence="7">
    <location>
        <begin position="74"/>
        <end position="107"/>
    </location>
</feature>
<accession>A0A6J6FN07</accession>
<dbReference type="GO" id="GO:0016758">
    <property type="term" value="F:hexosyltransferase activity"/>
    <property type="evidence" value="ECO:0007669"/>
    <property type="project" value="InterPro"/>
</dbReference>
<evidence type="ECO:0000256" key="3">
    <source>
        <dbReference type="ARBA" id="ARBA00022679"/>
    </source>
</evidence>
<dbReference type="EMBL" id="CAEZUE010000015">
    <property type="protein sequence ID" value="CAB4585888.1"/>
    <property type="molecule type" value="Genomic_DNA"/>
</dbReference>
<gene>
    <name evidence="8" type="ORF">UFOPK1788_00217</name>
</gene>
<evidence type="ECO:0000313" key="8">
    <source>
        <dbReference type="EMBL" id="CAB4585888.1"/>
    </source>
</evidence>
<name>A0A6J6FN07_9ZZZZ</name>
<evidence type="ECO:0000256" key="1">
    <source>
        <dbReference type="ARBA" id="ARBA00004651"/>
    </source>
</evidence>
<evidence type="ECO:0000256" key="6">
    <source>
        <dbReference type="ARBA" id="ARBA00023136"/>
    </source>
</evidence>
<dbReference type="Pfam" id="PF09594">
    <property type="entry name" value="GT87"/>
    <property type="match status" value="1"/>
</dbReference>
<dbReference type="InterPro" id="IPR018584">
    <property type="entry name" value="GT87"/>
</dbReference>
<feature type="transmembrane region" description="Helical" evidence="7">
    <location>
        <begin position="262"/>
        <end position="282"/>
    </location>
</feature>
<keyword evidence="4 7" id="KW-0812">Transmembrane</keyword>
<dbReference type="AlphaFoldDB" id="A0A6J6FN07"/>
<feature type="transmembrane region" description="Helical" evidence="7">
    <location>
        <begin position="317"/>
        <end position="334"/>
    </location>
</feature>
<feature type="transmembrane region" description="Helical" evidence="7">
    <location>
        <begin position="17"/>
        <end position="38"/>
    </location>
</feature>
<evidence type="ECO:0000256" key="2">
    <source>
        <dbReference type="ARBA" id="ARBA00022475"/>
    </source>
</evidence>
<feature type="transmembrane region" description="Helical" evidence="7">
    <location>
        <begin position="341"/>
        <end position="360"/>
    </location>
</feature>
<keyword evidence="6 7" id="KW-0472">Membrane</keyword>
<keyword evidence="5 7" id="KW-1133">Transmembrane helix</keyword>
<protein>
    <submittedName>
        <fullName evidence="8">Unannotated protein</fullName>
    </submittedName>
</protein>
<proteinExistence type="predicted"/>
<keyword evidence="3" id="KW-0808">Transferase</keyword>
<organism evidence="8">
    <name type="scientific">freshwater metagenome</name>
    <dbReference type="NCBI Taxonomy" id="449393"/>
    <lineage>
        <taxon>unclassified sequences</taxon>
        <taxon>metagenomes</taxon>
        <taxon>ecological metagenomes</taxon>
    </lineage>
</organism>
<sequence length="404" mass="43340">MRASNPETASPVVSTRALWWIGAIFFVVVHLVLITENLRAPNQPLGDITYTYPLWIAEAMTSGLWPGLTTDGVYPYLALIPMTIGAYGLNLWFGLCIAVDGIAWWVLARRSIAAAFAWLLFLAVLGPIALGRIDVVTVALAIAAIALVERSPRVAGVVIAIATWIKVWPIVLGLSALLTNRGSTVARWAFVSAVLIGGVGVALGDPAHVLSFLGSQQGRGIQIEAVAATPWLWDAWAGGVSRVIFTPEIFTFEVVGPGTAEVSTLITAIAAIALGIVALAVLRLTVRVKDRPAGFPFAATITLLVSMLVVVNKVGSPQFVSWYGVAVAVLVIWFHPRWSPTLLFGIGIIAVLTHVLYPYAYFDFVDLQYSPLMLITLRNAVEVAVLVVAAIATIRALRVEKLSK</sequence>
<evidence type="ECO:0000256" key="4">
    <source>
        <dbReference type="ARBA" id="ARBA00022692"/>
    </source>
</evidence>
<feature type="transmembrane region" description="Helical" evidence="7">
    <location>
        <begin position="380"/>
        <end position="397"/>
    </location>
</feature>
<comment type="subcellular location">
    <subcellularLocation>
        <location evidence="1">Cell membrane</location>
        <topology evidence="1">Multi-pass membrane protein</topology>
    </subcellularLocation>
</comment>
<feature type="transmembrane region" description="Helical" evidence="7">
    <location>
        <begin position="185"/>
        <end position="203"/>
    </location>
</feature>
<feature type="transmembrane region" description="Helical" evidence="7">
    <location>
        <begin position="154"/>
        <end position="178"/>
    </location>
</feature>
<feature type="transmembrane region" description="Helical" evidence="7">
    <location>
        <begin position="119"/>
        <end position="148"/>
    </location>
</feature>
<dbReference type="GO" id="GO:0005886">
    <property type="term" value="C:plasma membrane"/>
    <property type="evidence" value="ECO:0007669"/>
    <property type="project" value="UniProtKB-SubCell"/>
</dbReference>
<keyword evidence="2" id="KW-1003">Cell membrane</keyword>
<evidence type="ECO:0000256" key="5">
    <source>
        <dbReference type="ARBA" id="ARBA00022989"/>
    </source>
</evidence>
<feature type="transmembrane region" description="Helical" evidence="7">
    <location>
        <begin position="294"/>
        <end position="311"/>
    </location>
</feature>
<evidence type="ECO:0000256" key="7">
    <source>
        <dbReference type="SAM" id="Phobius"/>
    </source>
</evidence>